<evidence type="ECO:0000313" key="2">
    <source>
        <dbReference type="Proteomes" id="UP000033514"/>
    </source>
</evidence>
<dbReference type="EMBL" id="LAJG01000005">
    <property type="protein sequence ID" value="KKB81270.1"/>
    <property type="molecule type" value="Genomic_DNA"/>
</dbReference>
<gene>
    <name evidence="1" type="ORF">VW35_03905</name>
</gene>
<dbReference type="Proteomes" id="UP000033514">
    <property type="component" value="Unassembled WGS sequence"/>
</dbReference>
<evidence type="ECO:0000313" key="1">
    <source>
        <dbReference type="EMBL" id="KKB81270.1"/>
    </source>
</evidence>
<keyword evidence="2" id="KW-1185">Reference proteome</keyword>
<dbReference type="STRING" id="361041.VW35_03905"/>
<sequence>MSEAIADFAVFGSTPLAGLVAGLLAQRHQAKVIAVGEGPTRYRLPRMLDLSVAAITRPETWAVLTATVPETARFIGRLAGRQAIRRVDPIFFADSAAAKESLGHFAHMARGFGQSLEAVPNTRLGAGRNGYRLIDAMIIDRAAFEPSLEAWLAGQAVRYKASQAIEMTPEGSAQVHIDGAVIEARQVVLIDDAAIIEYLPPALWPALLLRQARSTILTVSNRRMAGPLMLDVETGTMLLQHEEDSLVATGPGRLAQLSARLTRLVSNSGQLQQAGQVGFEGLMTLDGAPLLGQTMNKGPIFLTGLGSLGAFLAPMLARWIAGEASSEELEWCQTRRPDRQGRHQAIAEYAGREEHAA</sequence>
<dbReference type="InterPro" id="IPR036188">
    <property type="entry name" value="FAD/NAD-bd_sf"/>
</dbReference>
<accession>A0A0F5LG41</accession>
<evidence type="ECO:0008006" key="3">
    <source>
        <dbReference type="Google" id="ProtNLM"/>
    </source>
</evidence>
<dbReference type="AlphaFoldDB" id="A0A0F5LG41"/>
<dbReference type="SUPFAM" id="SSF51905">
    <property type="entry name" value="FAD/NAD(P)-binding domain"/>
    <property type="match status" value="1"/>
</dbReference>
<comment type="caution">
    <text evidence="1">The sequence shown here is derived from an EMBL/GenBank/DDBJ whole genome shotgun (WGS) entry which is preliminary data.</text>
</comment>
<protein>
    <recommendedName>
        <fullName evidence="3">FAD dependent oxidoreductase domain-containing protein</fullName>
    </recommendedName>
</protein>
<organism evidence="1 2">
    <name type="scientific">Devosia soli</name>
    <dbReference type="NCBI Taxonomy" id="361041"/>
    <lineage>
        <taxon>Bacteria</taxon>
        <taxon>Pseudomonadati</taxon>
        <taxon>Pseudomonadota</taxon>
        <taxon>Alphaproteobacteria</taxon>
        <taxon>Hyphomicrobiales</taxon>
        <taxon>Devosiaceae</taxon>
        <taxon>Devosia</taxon>
    </lineage>
</organism>
<reference evidence="1 2" key="1">
    <citation type="submission" date="2015-03" db="EMBL/GenBank/DDBJ databases">
        <authorList>
            <person name="Hassan Y.I."/>
            <person name="Lepp D."/>
            <person name="Zhou T."/>
        </authorList>
    </citation>
    <scope>NUCLEOTIDE SEQUENCE [LARGE SCALE GENOMIC DNA]</scope>
    <source>
        <strain evidence="1 2">GH2-10</strain>
    </source>
</reference>
<dbReference type="PATRIC" id="fig|361041.3.peg.4183"/>
<name>A0A0F5LG41_9HYPH</name>
<proteinExistence type="predicted"/>